<dbReference type="InterPro" id="IPR014756">
    <property type="entry name" value="Ig_E-set"/>
</dbReference>
<dbReference type="AlphaFoldDB" id="A0A1J7CM43"/>
<reference evidence="1 2" key="1">
    <citation type="submission" date="2016-10" db="EMBL/GenBank/DDBJ databases">
        <title>Draft Genome Sequence of Rhizobacteria Flavobacterium johnsoniae CI04.</title>
        <authorList>
            <person name="Bravo J.I."/>
            <person name="Lozano G.L."/>
            <person name="Handelsman J."/>
        </authorList>
    </citation>
    <scope>NUCLEOTIDE SEQUENCE [LARGE SCALE GENOMIC DNA]</scope>
    <source>
        <strain evidence="1 2">CI04</strain>
    </source>
</reference>
<comment type="caution">
    <text evidence="1">The sequence shown here is derived from an EMBL/GenBank/DDBJ whole genome shotgun (WGS) entry which is preliminary data.</text>
</comment>
<proteinExistence type="predicted"/>
<dbReference type="InterPro" id="IPR013783">
    <property type="entry name" value="Ig-like_fold"/>
</dbReference>
<keyword evidence="2" id="KW-1185">Reference proteome</keyword>
<gene>
    <name evidence="1" type="ORF">BKM63_06970</name>
</gene>
<sequence>MFLLTGGMFISCSSDETGEDKTETPVIVSPSPITITGTSSEFLITGENLEITGTNFINKDFPTKIFLNGVEISPKEITNTKITLSSPNATPGINTLKVQIQNVESNSVNFFAMSKGWNVLNVLGTIDITSSSVFDNSKTIFSLVESGSPRKLEAKAAGYTQTSLNLGNFFGDFKMFDEKTGVITATYRAVFTDNAFVSNNETIVQNPFAKEINGLNIGYLDGQNSIIYTIVGSQIYTSDNGKTVIKNSPPVWIVGANGNQIRANIGAFGKSTSDNKFYQLGILTDTKKYGNKYKNVVMESPTGYSDWTVKDSISETDLKQSFYYKFQNINRIFSINATDKTLVESTDLLKTWNVVKTDVTSIFLRTETQWYVQSGDKLLVTKDSGKNWELELELPVGSIINDIAFSKNKIIISGKKGLHYLKLE</sequence>
<evidence type="ECO:0000313" key="2">
    <source>
        <dbReference type="Proteomes" id="UP000182826"/>
    </source>
</evidence>
<dbReference type="EMBL" id="MLFK01000005">
    <property type="protein sequence ID" value="OIV42608.1"/>
    <property type="molecule type" value="Genomic_DNA"/>
</dbReference>
<dbReference type="Proteomes" id="UP000182826">
    <property type="component" value="Unassembled WGS sequence"/>
</dbReference>
<dbReference type="Gene3D" id="2.60.40.10">
    <property type="entry name" value="Immunoglobulins"/>
    <property type="match status" value="1"/>
</dbReference>
<organism evidence="1 2">
    <name type="scientific">Flavobacterium johnsoniae</name>
    <name type="common">Cytophaga johnsonae</name>
    <dbReference type="NCBI Taxonomy" id="986"/>
    <lineage>
        <taxon>Bacteria</taxon>
        <taxon>Pseudomonadati</taxon>
        <taxon>Bacteroidota</taxon>
        <taxon>Flavobacteriia</taxon>
        <taxon>Flavobacteriales</taxon>
        <taxon>Flavobacteriaceae</taxon>
        <taxon>Flavobacterium</taxon>
    </lineage>
</organism>
<dbReference type="SUPFAM" id="SSF110296">
    <property type="entry name" value="Oligoxyloglucan reducing end-specific cellobiohydrolase"/>
    <property type="match status" value="1"/>
</dbReference>
<protein>
    <recommendedName>
        <fullName evidence="3">IPT/TIG domain-containing protein</fullName>
    </recommendedName>
</protein>
<evidence type="ECO:0000313" key="1">
    <source>
        <dbReference type="EMBL" id="OIV42608.1"/>
    </source>
</evidence>
<evidence type="ECO:0008006" key="3">
    <source>
        <dbReference type="Google" id="ProtNLM"/>
    </source>
</evidence>
<dbReference type="SUPFAM" id="SSF81296">
    <property type="entry name" value="E set domains"/>
    <property type="match status" value="1"/>
</dbReference>
<accession>A0A1J7CM43</accession>
<name>A0A1J7CM43_FLAJO</name>